<evidence type="ECO:0000256" key="2">
    <source>
        <dbReference type="ARBA" id="ARBA00022448"/>
    </source>
</evidence>
<proteinExistence type="predicted"/>
<keyword evidence="3" id="KW-0963">Cytoplasm</keyword>
<sequence>MFTTFTVQPLLRGVHLDDASAAAESSFSPGSRSLLDRPASGALAGATSPGSKSTSIFNRNTKPVVEALDNFENHLYLGTSDGYILHYVIEEQISSESELPRSRLVQRKPLGFGKKVVERIMVISKLRIAIVHCDSTLSFYSLPDFAPFSHALPPIKGVTAFCDDGSQKGHVAEDGSVRLCVAKRRIILFYNLWQDAISEPKELTLPNGALIVSRWKNFVCFADANDFNLIDCRVGRMIPVLPVVQSASSGANAQVLRPTCIAIAENEFLLASATSSGQSAIGIFCTGAGDPVRGTLQWSSYPRALGVEFPYVAALLRNNVIEIHNILDQKLIQTIRFDPSAELRTLVQGPGLAVWMSMLANVLTMQSTNMSPQMDAQQQAETERRQQEANRISTVLARVLVAGRESVSALVTTPLVLHADVLLQKGHVEEALLLSEKTTTTLSAENLHRERLQYELNYIYQKSGLIYLGETLFDDAFALLKRGNIWPQALISLFPDVLQHSDLMRHVKLYRGIQEQLRHLRSLPDIINRTLSKSGGEQDAEFGKVLLANAKDVFINYLQKCRREYTNRRGHPGPEAVATDTALLGLWVDNNDDASLHQLLESNNACADDICERKLRESHKHYALSLWHKAHRNYSATLSIWRRLLLGEIADSAFENGLQSMASLLLSVQDPALVEDYGWWLVQQDETIGMKIFMPSDAKRATMFDVDGILARCKSTISRAGLLTYLEYVSPEHHKMLCLLYIENISRYLEDPNSVASHQEIVAEFTKLQEVRLLQPGAASTANPLAVGSNGTFMAFLQSHAKTDAMFNCRVKLCVFLQSSSLYDAAEVLAEIESIPVLLFEKAVLLARISKHKDCIEVLVKGVKDYQGAELLCLNGGVMKISKKSSKAAVNDGSHPKESASEASTRKKLFMILLQEYLLMPQDQGGMVLTLHLLNSQSSYLDISEVIHLLPTFWSVELLRSLRRSYHDFKEIQVVKGLSLGENLRISEELFQLYESNGPVVITADIVCDVCGIAVADAVFMKTVDSKIIHLHCGSPSDTR</sequence>
<dbReference type="PANTHER" id="PTHR12894:SF27">
    <property type="entry name" value="TRANSFORMING GROWTH FACTOR-BETA RECEPTOR-ASSOCIATED PROTEIN 1"/>
    <property type="match status" value="1"/>
</dbReference>
<keyword evidence="4" id="KW-0653">Protein transport</keyword>
<evidence type="ECO:0000313" key="6">
    <source>
        <dbReference type="EMBL" id="KAF9956854.1"/>
    </source>
</evidence>
<comment type="caution">
    <text evidence="6">The sequence shown here is derived from an EMBL/GenBank/DDBJ whole genome shotgun (WGS) entry which is preliminary data.</text>
</comment>
<accession>A0A9P6J1A0</accession>
<evidence type="ECO:0000313" key="7">
    <source>
        <dbReference type="Proteomes" id="UP000738359"/>
    </source>
</evidence>
<protein>
    <submittedName>
        <fullName evidence="6">Transforming growth factor, beta receptor associated protein 1</fullName>
    </submittedName>
</protein>
<dbReference type="GO" id="GO:0006914">
    <property type="term" value="P:autophagy"/>
    <property type="evidence" value="ECO:0007669"/>
    <property type="project" value="TreeGrafter"/>
</dbReference>
<dbReference type="GO" id="GO:0016020">
    <property type="term" value="C:membrane"/>
    <property type="evidence" value="ECO:0007669"/>
    <property type="project" value="TreeGrafter"/>
</dbReference>
<dbReference type="GO" id="GO:0034058">
    <property type="term" value="P:endosomal vesicle fusion"/>
    <property type="evidence" value="ECO:0007669"/>
    <property type="project" value="TreeGrafter"/>
</dbReference>
<name>A0A9P6J1A0_MORAP</name>
<dbReference type="GO" id="GO:0015031">
    <property type="term" value="P:protein transport"/>
    <property type="evidence" value="ECO:0007669"/>
    <property type="project" value="UniProtKB-KW"/>
</dbReference>
<feature type="domain" description="CNH" evidence="5">
    <location>
        <begin position="59"/>
        <end position="350"/>
    </location>
</feature>
<dbReference type="OrthoDB" id="10258882at2759"/>
<dbReference type="Pfam" id="PF00780">
    <property type="entry name" value="CNH"/>
    <property type="match status" value="1"/>
</dbReference>
<dbReference type="EMBL" id="JAAAHY010000814">
    <property type="protein sequence ID" value="KAF9956854.1"/>
    <property type="molecule type" value="Genomic_DNA"/>
</dbReference>
<organism evidence="6 7">
    <name type="scientific">Mortierella alpina</name>
    <name type="common">Oleaginous fungus</name>
    <name type="synonym">Mortierella renispora</name>
    <dbReference type="NCBI Taxonomy" id="64518"/>
    <lineage>
        <taxon>Eukaryota</taxon>
        <taxon>Fungi</taxon>
        <taxon>Fungi incertae sedis</taxon>
        <taxon>Mucoromycota</taxon>
        <taxon>Mortierellomycotina</taxon>
        <taxon>Mortierellomycetes</taxon>
        <taxon>Mortierellales</taxon>
        <taxon>Mortierellaceae</taxon>
        <taxon>Mortierella</taxon>
    </lineage>
</organism>
<keyword evidence="6" id="KW-0675">Receptor</keyword>
<keyword evidence="7" id="KW-1185">Reference proteome</keyword>
<dbReference type="PROSITE" id="PS50219">
    <property type="entry name" value="CNH"/>
    <property type="match status" value="1"/>
</dbReference>
<dbReference type="Proteomes" id="UP000738359">
    <property type="component" value="Unassembled WGS sequence"/>
</dbReference>
<evidence type="ECO:0000256" key="4">
    <source>
        <dbReference type="ARBA" id="ARBA00022927"/>
    </source>
</evidence>
<dbReference type="InterPro" id="IPR001180">
    <property type="entry name" value="CNH_dom"/>
</dbReference>
<comment type="subcellular location">
    <subcellularLocation>
        <location evidence="1">Cytoplasm</location>
    </subcellularLocation>
</comment>
<dbReference type="AlphaFoldDB" id="A0A9P6J1A0"/>
<reference evidence="6" key="1">
    <citation type="journal article" date="2020" name="Fungal Divers.">
        <title>Resolving the Mortierellaceae phylogeny through synthesis of multi-gene phylogenetics and phylogenomics.</title>
        <authorList>
            <person name="Vandepol N."/>
            <person name="Liber J."/>
            <person name="Desiro A."/>
            <person name="Na H."/>
            <person name="Kennedy M."/>
            <person name="Barry K."/>
            <person name="Grigoriev I.V."/>
            <person name="Miller A.N."/>
            <person name="O'Donnell K."/>
            <person name="Stajich J.E."/>
            <person name="Bonito G."/>
        </authorList>
    </citation>
    <scope>NUCLEOTIDE SEQUENCE</scope>
    <source>
        <strain evidence="6">CK1249</strain>
    </source>
</reference>
<dbReference type="Pfam" id="PF10366">
    <property type="entry name" value="Vps39_1"/>
    <property type="match status" value="1"/>
</dbReference>
<dbReference type="InterPro" id="IPR032914">
    <property type="entry name" value="Vam6/VPS39/TRAP1"/>
</dbReference>
<dbReference type="GO" id="GO:0005737">
    <property type="term" value="C:cytoplasm"/>
    <property type="evidence" value="ECO:0007669"/>
    <property type="project" value="UniProtKB-SubCell"/>
</dbReference>
<dbReference type="InterPro" id="IPR019452">
    <property type="entry name" value="VPS39/TGF_beta_rcpt-assoc_1"/>
</dbReference>
<evidence type="ECO:0000256" key="1">
    <source>
        <dbReference type="ARBA" id="ARBA00004496"/>
    </source>
</evidence>
<evidence type="ECO:0000256" key="3">
    <source>
        <dbReference type="ARBA" id="ARBA00022490"/>
    </source>
</evidence>
<keyword evidence="2" id="KW-0813">Transport</keyword>
<gene>
    <name evidence="6" type="primary">TGFBRAP1</name>
    <name evidence="6" type="ORF">BGZ70_009746</name>
</gene>
<evidence type="ECO:0000259" key="5">
    <source>
        <dbReference type="PROSITE" id="PS50219"/>
    </source>
</evidence>
<dbReference type="PANTHER" id="PTHR12894">
    <property type="entry name" value="CNH DOMAIN CONTAINING"/>
    <property type="match status" value="1"/>
</dbReference>